<organism evidence="1">
    <name type="scientific">Anguilla anguilla</name>
    <name type="common">European freshwater eel</name>
    <name type="synonym">Muraena anguilla</name>
    <dbReference type="NCBI Taxonomy" id="7936"/>
    <lineage>
        <taxon>Eukaryota</taxon>
        <taxon>Metazoa</taxon>
        <taxon>Chordata</taxon>
        <taxon>Craniata</taxon>
        <taxon>Vertebrata</taxon>
        <taxon>Euteleostomi</taxon>
        <taxon>Actinopterygii</taxon>
        <taxon>Neopterygii</taxon>
        <taxon>Teleostei</taxon>
        <taxon>Anguilliformes</taxon>
        <taxon>Anguillidae</taxon>
        <taxon>Anguilla</taxon>
    </lineage>
</organism>
<dbReference type="AlphaFoldDB" id="A0A0E9TMZ5"/>
<sequence>MGRLRPEHPPNRAHFKPVPYLLQHNLNLCKWAIYTIHQQG</sequence>
<accession>A0A0E9TMZ5</accession>
<proteinExistence type="predicted"/>
<protein>
    <submittedName>
        <fullName evidence="1">Uncharacterized protein</fullName>
    </submittedName>
</protein>
<evidence type="ECO:0000313" key="1">
    <source>
        <dbReference type="EMBL" id="JAH54812.1"/>
    </source>
</evidence>
<reference evidence="1" key="2">
    <citation type="journal article" date="2015" name="Fish Shellfish Immunol.">
        <title>Early steps in the European eel (Anguilla anguilla)-Vibrio vulnificus interaction in the gills: Role of the RtxA13 toxin.</title>
        <authorList>
            <person name="Callol A."/>
            <person name="Pajuelo D."/>
            <person name="Ebbesson L."/>
            <person name="Teles M."/>
            <person name="MacKenzie S."/>
            <person name="Amaro C."/>
        </authorList>
    </citation>
    <scope>NUCLEOTIDE SEQUENCE</scope>
</reference>
<name>A0A0E9TMZ5_ANGAN</name>
<dbReference type="EMBL" id="GBXM01053765">
    <property type="protein sequence ID" value="JAH54812.1"/>
    <property type="molecule type" value="Transcribed_RNA"/>
</dbReference>
<reference evidence="1" key="1">
    <citation type="submission" date="2014-11" db="EMBL/GenBank/DDBJ databases">
        <authorList>
            <person name="Amaro Gonzalez C."/>
        </authorList>
    </citation>
    <scope>NUCLEOTIDE SEQUENCE</scope>
</reference>